<proteinExistence type="predicted"/>
<dbReference type="RefSeq" id="WP_212521909.1">
    <property type="nucleotide sequence ID" value="NZ_JAGSOH010000156.1"/>
</dbReference>
<dbReference type="EMBL" id="JAGSOH010000156">
    <property type="protein sequence ID" value="MBR7830789.1"/>
    <property type="molecule type" value="Genomic_DNA"/>
</dbReference>
<keyword evidence="2" id="KW-1185">Reference proteome</keyword>
<dbReference type="Proteomes" id="UP000676325">
    <property type="component" value="Unassembled WGS sequence"/>
</dbReference>
<protein>
    <submittedName>
        <fullName evidence="1">Helix-turn-helix domain-containing protein</fullName>
    </submittedName>
</protein>
<dbReference type="Pfam" id="PF13384">
    <property type="entry name" value="HTH_23"/>
    <property type="match status" value="1"/>
</dbReference>
<accession>A0A941IKN1</accession>
<name>A0A941IKN1_9ACTN</name>
<dbReference type="InterPro" id="IPR009057">
    <property type="entry name" value="Homeodomain-like_sf"/>
</dbReference>
<dbReference type="SUPFAM" id="SSF46689">
    <property type="entry name" value="Homeodomain-like"/>
    <property type="match status" value="1"/>
</dbReference>
<evidence type="ECO:0000313" key="1">
    <source>
        <dbReference type="EMBL" id="MBR7830789.1"/>
    </source>
</evidence>
<reference evidence="1" key="1">
    <citation type="submission" date="2021-04" db="EMBL/GenBank/DDBJ databases">
        <title>Genome based classification of Actinospica acidithermotolerans sp. nov., an actinobacterium isolated from an Indonesian hot spring.</title>
        <authorList>
            <person name="Kusuma A.B."/>
            <person name="Putra K.E."/>
            <person name="Nafisah S."/>
            <person name="Loh J."/>
            <person name="Nouioui I."/>
            <person name="Goodfellow M."/>
        </authorList>
    </citation>
    <scope>NUCLEOTIDE SEQUENCE</scope>
    <source>
        <strain evidence="1">MGRD01-02</strain>
    </source>
</reference>
<gene>
    <name evidence="1" type="ORF">KDK95_31085</name>
</gene>
<sequence>MPQLDARAEQRMQVAMAALTTGASAAQIAREYRVSEASVAKWKKQFVEGGARSLGALNPAPSRVAELEAEIRTLRKSLREAKTLLSVWKHAVDDQLGRLSDLDAVRRDAKISVVSFCSLVGVPRRTYYRYLDKAKIDSATQARKGPWPAPVVDRLTSAVQIHLQEHPDDGHRKVHTALRAQGYQVSPSSVLRAMRRLDPGSAGSPVWPPVHAAARHRRLRMESSR</sequence>
<organism evidence="1 2">
    <name type="scientific">Actinospica acidithermotolerans</name>
    <dbReference type="NCBI Taxonomy" id="2828514"/>
    <lineage>
        <taxon>Bacteria</taxon>
        <taxon>Bacillati</taxon>
        <taxon>Actinomycetota</taxon>
        <taxon>Actinomycetes</taxon>
        <taxon>Catenulisporales</taxon>
        <taxon>Actinospicaceae</taxon>
        <taxon>Actinospica</taxon>
    </lineage>
</organism>
<evidence type="ECO:0000313" key="2">
    <source>
        <dbReference type="Proteomes" id="UP000676325"/>
    </source>
</evidence>
<comment type="caution">
    <text evidence="1">The sequence shown here is derived from an EMBL/GenBank/DDBJ whole genome shotgun (WGS) entry which is preliminary data.</text>
</comment>
<dbReference type="AlphaFoldDB" id="A0A941IKN1"/>